<organism evidence="1">
    <name type="scientific">marine sediment metagenome</name>
    <dbReference type="NCBI Taxonomy" id="412755"/>
    <lineage>
        <taxon>unclassified sequences</taxon>
        <taxon>metagenomes</taxon>
        <taxon>ecological metagenomes</taxon>
    </lineage>
</organism>
<accession>A0A0F8Z3M4</accession>
<dbReference type="EMBL" id="LAZR01053482">
    <property type="protein sequence ID" value="KKK80655.1"/>
    <property type="molecule type" value="Genomic_DNA"/>
</dbReference>
<evidence type="ECO:0000313" key="1">
    <source>
        <dbReference type="EMBL" id="KKK80655.1"/>
    </source>
</evidence>
<reference evidence="1" key="1">
    <citation type="journal article" date="2015" name="Nature">
        <title>Complex archaea that bridge the gap between prokaryotes and eukaryotes.</title>
        <authorList>
            <person name="Spang A."/>
            <person name="Saw J.H."/>
            <person name="Jorgensen S.L."/>
            <person name="Zaremba-Niedzwiedzka K."/>
            <person name="Martijn J."/>
            <person name="Lind A.E."/>
            <person name="van Eijk R."/>
            <person name="Schleper C."/>
            <person name="Guy L."/>
            <person name="Ettema T.J."/>
        </authorList>
    </citation>
    <scope>NUCLEOTIDE SEQUENCE</scope>
</reference>
<comment type="caution">
    <text evidence="1">The sequence shown here is derived from an EMBL/GenBank/DDBJ whole genome shotgun (WGS) entry which is preliminary data.</text>
</comment>
<protein>
    <submittedName>
        <fullName evidence="1">Uncharacterized protein</fullName>
    </submittedName>
</protein>
<name>A0A0F8Z3M4_9ZZZZ</name>
<dbReference type="AlphaFoldDB" id="A0A0F8Z3M4"/>
<gene>
    <name evidence="1" type="ORF">LCGC14_2821340</name>
</gene>
<sequence length="49" mass="5410">MVSVDHGSYVPSLPKEKYPDASHTFCVMCVLNGMTHGVVERKEENNGSE</sequence>
<proteinExistence type="predicted"/>